<reference evidence="1 2" key="1">
    <citation type="submission" date="2017-08" db="EMBL/GenBank/DDBJ databases">
        <title>Virgibacillus indicus sp. nov. and Virgibacillus profoundi sp. nov, two moderately halophilic bacteria isolated from marine sediment by using the Microfluidic Streak Plate.</title>
        <authorList>
            <person name="Xu B."/>
            <person name="Hu B."/>
            <person name="Wang J."/>
            <person name="Zhu Y."/>
            <person name="Huang L."/>
            <person name="Du W."/>
            <person name="Huang Y."/>
        </authorList>
    </citation>
    <scope>NUCLEOTIDE SEQUENCE [LARGE SCALE GENOMIC DNA]</scope>
    <source>
        <strain evidence="1 2">IO3-P3-H5</strain>
    </source>
</reference>
<sequence length="143" mass="16831">MAKILGLKHKYSDMYESIYYYNDALLSDGIVFKEENTDYEDRNGNLQIRAELNIKVIDENDAQHLGIYCGDILDKIQTHLMLKEILGWYESYSREEFVKLLQEFSSTSMTSKSQSTKAHQDNIRQWVEEEFEFVENDDLGHTD</sequence>
<proteinExistence type="predicted"/>
<keyword evidence="2" id="KW-1185">Reference proteome</keyword>
<protein>
    <submittedName>
        <fullName evidence="1">Uncharacterized protein</fullName>
    </submittedName>
</protein>
<dbReference type="RefSeq" id="WP_095654900.1">
    <property type="nucleotide sequence ID" value="NZ_NPOA01000004.1"/>
</dbReference>
<name>A0A2A2IG08_9BACI</name>
<accession>A0A2A2IG08</accession>
<dbReference type="EMBL" id="NPOA01000004">
    <property type="protein sequence ID" value="PAV30298.1"/>
    <property type="molecule type" value="Genomic_DNA"/>
</dbReference>
<dbReference type="Proteomes" id="UP000218887">
    <property type="component" value="Unassembled WGS sequence"/>
</dbReference>
<evidence type="ECO:0000313" key="1">
    <source>
        <dbReference type="EMBL" id="PAV30298.1"/>
    </source>
</evidence>
<dbReference type="AlphaFoldDB" id="A0A2A2IG08"/>
<organism evidence="1 2">
    <name type="scientific">Virgibacillus profundi</name>
    <dbReference type="NCBI Taxonomy" id="2024555"/>
    <lineage>
        <taxon>Bacteria</taxon>
        <taxon>Bacillati</taxon>
        <taxon>Bacillota</taxon>
        <taxon>Bacilli</taxon>
        <taxon>Bacillales</taxon>
        <taxon>Bacillaceae</taxon>
        <taxon>Virgibacillus</taxon>
    </lineage>
</organism>
<comment type="caution">
    <text evidence="1">The sequence shown here is derived from an EMBL/GenBank/DDBJ whole genome shotgun (WGS) entry which is preliminary data.</text>
</comment>
<evidence type="ECO:0000313" key="2">
    <source>
        <dbReference type="Proteomes" id="UP000218887"/>
    </source>
</evidence>
<gene>
    <name evidence="1" type="ORF">CIL05_07460</name>
</gene>